<feature type="compositionally biased region" description="Low complexity" evidence="1">
    <location>
        <begin position="1"/>
        <end position="11"/>
    </location>
</feature>
<reference evidence="2 3" key="1">
    <citation type="journal article" date="2012" name="J. Bacteriol.">
        <title>Complete Genome Sequence of Mycobacterium vaccae Type Strain ATCC 25954.</title>
        <authorList>
            <person name="Ho Y.S."/>
            <person name="Adroub S.A."/>
            <person name="Abadi M."/>
            <person name="Al Alwan B."/>
            <person name="Alkhateeb R."/>
            <person name="Gao G."/>
            <person name="Ragab A."/>
            <person name="Ali S."/>
            <person name="van Soolingen D."/>
            <person name="Bitter W."/>
            <person name="Pain A."/>
            <person name="Abdallah A.M."/>
        </authorList>
    </citation>
    <scope>NUCLEOTIDE SEQUENCE [LARGE SCALE GENOMIC DNA]</scope>
    <source>
        <strain evidence="2 3">ATCC 25954</strain>
    </source>
</reference>
<dbReference type="Proteomes" id="UP000006072">
    <property type="component" value="Unassembled WGS sequence"/>
</dbReference>
<gene>
    <name evidence="2" type="ORF">MVAC_18600</name>
</gene>
<dbReference type="HOGENOM" id="CLU_3273116_0_0_11"/>
<dbReference type="RefSeq" id="WP_003931463.1">
    <property type="nucleotide sequence ID" value="NZ_JH814693.1"/>
</dbReference>
<dbReference type="EMBL" id="ALQA01000042">
    <property type="protein sequence ID" value="EJZ07509.1"/>
    <property type="molecule type" value="Genomic_DNA"/>
</dbReference>
<name>K0V8X1_MYCVA</name>
<sequence>MTSAEENVTSESVEESDVLAPATPGAEALPLPEDEVDKPSD</sequence>
<comment type="caution">
    <text evidence="2">The sequence shown here is derived from an EMBL/GenBank/DDBJ whole genome shotgun (WGS) entry which is preliminary data.</text>
</comment>
<proteinExistence type="predicted"/>
<protein>
    <submittedName>
        <fullName evidence="2">Uncharacterized protein</fullName>
    </submittedName>
</protein>
<evidence type="ECO:0000313" key="3">
    <source>
        <dbReference type="Proteomes" id="UP000006072"/>
    </source>
</evidence>
<evidence type="ECO:0000256" key="1">
    <source>
        <dbReference type="SAM" id="MobiDB-lite"/>
    </source>
</evidence>
<dbReference type="AlphaFoldDB" id="K0V8X1"/>
<evidence type="ECO:0000313" key="2">
    <source>
        <dbReference type="EMBL" id="EJZ07509.1"/>
    </source>
</evidence>
<keyword evidence="3" id="KW-1185">Reference proteome</keyword>
<organism evidence="2 3">
    <name type="scientific">Mycolicibacterium vaccae ATCC 25954</name>
    <dbReference type="NCBI Taxonomy" id="1194972"/>
    <lineage>
        <taxon>Bacteria</taxon>
        <taxon>Bacillati</taxon>
        <taxon>Actinomycetota</taxon>
        <taxon>Actinomycetes</taxon>
        <taxon>Mycobacteriales</taxon>
        <taxon>Mycobacteriaceae</taxon>
        <taxon>Mycolicibacterium</taxon>
    </lineage>
</organism>
<dbReference type="PATRIC" id="fig|1194972.3.peg.3707"/>
<accession>K0V8X1</accession>
<feature type="compositionally biased region" description="Acidic residues" evidence="1">
    <location>
        <begin position="32"/>
        <end position="41"/>
    </location>
</feature>
<feature type="region of interest" description="Disordered" evidence="1">
    <location>
        <begin position="1"/>
        <end position="41"/>
    </location>
</feature>